<protein>
    <submittedName>
        <fullName evidence="3">Uncharacterized protein</fullName>
    </submittedName>
</protein>
<sequence>MSAPMAPMAFRQRIADVLRSFGAPAHVRARSDRQLSELLAEAEQNAVRPDILGLKRWSINARADLAVSGVIASAAEVTRDGADFSAVVVRRHVAAGGRGGLVAVVPIAVLADLIAESEGQQGI</sequence>
<dbReference type="AlphaFoldDB" id="A0AA37UML0"/>
<organism evidence="3 4">
    <name type="scientific">Arenivirga flava</name>
    <dbReference type="NCBI Taxonomy" id="1930060"/>
    <lineage>
        <taxon>Bacteria</taxon>
        <taxon>Bacillati</taxon>
        <taxon>Actinomycetota</taxon>
        <taxon>Actinomycetes</taxon>
        <taxon>Micrococcales</taxon>
        <taxon>Microbacteriaceae</taxon>
        <taxon>Arenivirga</taxon>
    </lineage>
</organism>
<accession>A0AA37UML0</accession>
<name>A0AA37UML0_9MICO</name>
<reference evidence="3 4" key="1">
    <citation type="journal article" date="2014" name="Int. J. Syst. Evol. Microbiol.">
        <title>Complete genome sequence of Corynebacterium casei LMG S-19264T (=DSM 44701T), isolated from a smear-ripened cheese.</title>
        <authorList>
            <consortium name="US DOE Joint Genome Institute (JGI-PGF)"/>
            <person name="Walter F."/>
            <person name="Albersmeier A."/>
            <person name="Kalinowski J."/>
            <person name="Ruckert C."/>
        </authorList>
    </citation>
    <scope>NUCLEOTIDE SEQUENCE [LARGE SCALE GENOMIC DNA]</scope>
    <source>
        <strain evidence="3 4">NBRC 112289</strain>
    </source>
</reference>
<reference evidence="3" key="2">
    <citation type="submission" date="2023-02" db="EMBL/GenBank/DDBJ databases">
        <authorList>
            <person name="Sun Q."/>
            <person name="Mori K."/>
        </authorList>
    </citation>
    <scope>NUCLEOTIDE SEQUENCE</scope>
    <source>
        <strain evidence="3">NBRC 112289</strain>
    </source>
</reference>
<proteinExistence type="predicted"/>
<keyword evidence="4" id="KW-1185">Reference proteome</keyword>
<gene>
    <name evidence="1" type="ORF">GCM10025874_00460</name>
    <name evidence="2" type="ORF">GCM10025874_31610</name>
    <name evidence="3" type="ORF">GCM10025874_32160</name>
</gene>
<evidence type="ECO:0000313" key="2">
    <source>
        <dbReference type="EMBL" id="GMA29908.1"/>
    </source>
</evidence>
<comment type="caution">
    <text evidence="3">The sequence shown here is derived from an EMBL/GenBank/DDBJ whole genome shotgun (WGS) entry which is preliminary data.</text>
</comment>
<evidence type="ECO:0000313" key="4">
    <source>
        <dbReference type="Proteomes" id="UP001157160"/>
    </source>
</evidence>
<evidence type="ECO:0000313" key="1">
    <source>
        <dbReference type="EMBL" id="GMA26793.1"/>
    </source>
</evidence>
<dbReference type="EMBL" id="BSUL01000001">
    <property type="protein sequence ID" value="GMA26793.1"/>
    <property type="molecule type" value="Genomic_DNA"/>
</dbReference>
<dbReference type="EMBL" id="BSUL01000001">
    <property type="protein sequence ID" value="GMA29908.1"/>
    <property type="molecule type" value="Genomic_DNA"/>
</dbReference>
<dbReference type="Proteomes" id="UP001157160">
    <property type="component" value="Unassembled WGS sequence"/>
</dbReference>
<evidence type="ECO:0000313" key="3">
    <source>
        <dbReference type="EMBL" id="GMA29963.1"/>
    </source>
</evidence>
<dbReference type="EMBL" id="BSUL01000002">
    <property type="protein sequence ID" value="GMA29963.1"/>
    <property type="molecule type" value="Genomic_DNA"/>
</dbReference>